<evidence type="ECO:0000313" key="1">
    <source>
        <dbReference type="EMBL" id="SPE19288.1"/>
    </source>
</evidence>
<reference evidence="2" key="1">
    <citation type="submission" date="2018-02" db="EMBL/GenBank/DDBJ databases">
        <authorList>
            <person name="Hausmann B."/>
        </authorList>
    </citation>
    <scope>NUCLEOTIDE SEQUENCE [LARGE SCALE GENOMIC DNA]</scope>
    <source>
        <strain evidence="2">Peat soil MAG SbA5</strain>
    </source>
</reference>
<dbReference type="EMBL" id="OKRB01000078">
    <property type="protein sequence ID" value="SPE19288.1"/>
    <property type="molecule type" value="Genomic_DNA"/>
</dbReference>
<organism evidence="1 2">
    <name type="scientific">Candidatus Sulfuritelmatomonas gaucii</name>
    <dbReference type="NCBI Taxonomy" id="2043161"/>
    <lineage>
        <taxon>Bacteria</taxon>
        <taxon>Pseudomonadati</taxon>
        <taxon>Acidobacteriota</taxon>
        <taxon>Terriglobia</taxon>
        <taxon>Terriglobales</taxon>
        <taxon>Acidobacteriaceae</taxon>
        <taxon>Candidatus Sulfuritelmatomonas</taxon>
    </lineage>
</organism>
<name>A0A2N9L7L5_9BACT</name>
<sequence length="55" mass="5853">MGEETQGDWCPACGGAIVEREVSETLRSANGPAEIDHRGIVLPRRHALGGIITPQ</sequence>
<proteinExistence type="predicted"/>
<accession>A0A2N9L7L5</accession>
<dbReference type="AlphaFoldDB" id="A0A2N9L7L5"/>
<gene>
    <name evidence="1" type="ORF">SBA5_220134</name>
</gene>
<evidence type="ECO:0000313" key="2">
    <source>
        <dbReference type="Proteomes" id="UP000239735"/>
    </source>
</evidence>
<dbReference type="Proteomes" id="UP000239735">
    <property type="component" value="Unassembled WGS sequence"/>
</dbReference>
<protein>
    <submittedName>
        <fullName evidence="1">Uncharacterized protein</fullName>
    </submittedName>
</protein>